<evidence type="ECO:0000256" key="1">
    <source>
        <dbReference type="SAM" id="MobiDB-lite"/>
    </source>
</evidence>
<keyword evidence="3" id="KW-1185">Reference proteome</keyword>
<evidence type="ECO:0000313" key="3">
    <source>
        <dbReference type="Proteomes" id="UP001500305"/>
    </source>
</evidence>
<accession>A0ABN3DZL4</accession>
<feature type="compositionally biased region" description="Low complexity" evidence="1">
    <location>
        <begin position="46"/>
        <end position="62"/>
    </location>
</feature>
<name>A0ABN3DZL4_9ACTN</name>
<dbReference type="RefSeq" id="WP_344636750.1">
    <property type="nucleotide sequence ID" value="NZ_BAAATR010000010.1"/>
</dbReference>
<comment type="caution">
    <text evidence="2">The sequence shown here is derived from an EMBL/GenBank/DDBJ whole genome shotgun (WGS) entry which is preliminary data.</text>
</comment>
<dbReference type="Proteomes" id="UP001500305">
    <property type="component" value="Unassembled WGS sequence"/>
</dbReference>
<proteinExistence type="predicted"/>
<dbReference type="EMBL" id="BAAATR010000010">
    <property type="protein sequence ID" value="GAA2245271.1"/>
    <property type="molecule type" value="Genomic_DNA"/>
</dbReference>
<reference evidence="2 3" key="1">
    <citation type="journal article" date="2019" name="Int. J. Syst. Evol. Microbiol.">
        <title>The Global Catalogue of Microorganisms (GCM) 10K type strain sequencing project: providing services to taxonomists for standard genome sequencing and annotation.</title>
        <authorList>
            <consortium name="The Broad Institute Genomics Platform"/>
            <consortium name="The Broad Institute Genome Sequencing Center for Infectious Disease"/>
            <person name="Wu L."/>
            <person name="Ma J."/>
        </authorList>
    </citation>
    <scope>NUCLEOTIDE SEQUENCE [LARGE SCALE GENOMIC DNA]</scope>
    <source>
        <strain evidence="2 3">JCM 7356</strain>
    </source>
</reference>
<feature type="region of interest" description="Disordered" evidence="1">
    <location>
        <begin position="39"/>
        <end position="62"/>
    </location>
</feature>
<organism evidence="2 3">
    <name type="scientific">Kitasatospora cystarginea</name>
    <dbReference type="NCBI Taxonomy" id="58350"/>
    <lineage>
        <taxon>Bacteria</taxon>
        <taxon>Bacillati</taxon>
        <taxon>Actinomycetota</taxon>
        <taxon>Actinomycetes</taxon>
        <taxon>Kitasatosporales</taxon>
        <taxon>Streptomycetaceae</taxon>
        <taxon>Kitasatospora</taxon>
    </lineage>
</organism>
<evidence type="ECO:0000313" key="2">
    <source>
        <dbReference type="EMBL" id="GAA2245271.1"/>
    </source>
</evidence>
<protein>
    <submittedName>
        <fullName evidence="2">Uncharacterized protein</fullName>
    </submittedName>
</protein>
<gene>
    <name evidence="2" type="ORF">GCM10010430_28930</name>
</gene>
<sequence length="62" mass="6573">MPSNDLTQPADQTDDAENFRKLLSGLVSSLDTDRRELASRGELPRARSAVPPRAPGLAALAG</sequence>